<dbReference type="GO" id="GO:0005737">
    <property type="term" value="C:cytoplasm"/>
    <property type="evidence" value="ECO:0007669"/>
    <property type="project" value="TreeGrafter"/>
</dbReference>
<dbReference type="Gene3D" id="3.40.640.10">
    <property type="entry name" value="Type I PLP-dependent aspartate aminotransferase-like (Major domain)"/>
    <property type="match status" value="1"/>
</dbReference>
<reference evidence="5 6" key="1">
    <citation type="submission" date="2016-10" db="EMBL/GenBank/DDBJ databases">
        <authorList>
            <person name="de Groot N.N."/>
        </authorList>
    </citation>
    <scope>NUCLEOTIDE SEQUENCE [LARGE SCALE GENOMIC DNA]</scope>
    <source>
        <strain evidence="5 6">DSM 16077</strain>
    </source>
</reference>
<sequence>MSKPDKPYRKHAVAGHTLSPETQMMSYGYDPKLSEMSIKPPIFLTSTFAFETAEAGASFFRVALGQAEEGDPESAGLMYSRFNNPNMEVLEDRLALYDAAEEAAVFSSGMAAISTTLMALAHSGSVILQSTPLYGGTESLLRKFLPNYGIKTVDFFAAASEAEIREAAESAMALGPVSVIYTETPTNPTNDLVDLAACNRIADMIAEMQGKRPWIVVDNTFLGPVGQAPLKLGADVLVYSLTKYVGGHSDLIAGSALGASEPMALVRGLRGYLGTNLDPHTCWMLLRSLETVKIRMDAAALGAEKVAAFLRDHPKVKRVRYLGFLGEGNRDAEVFKTQCISAGSTFAFDLADEASAFRMLNALQVMKLAVSLGGTETLICHPGSTTHRGVDPELRKRQGFSEGLVRISVGIENPDDLIADLAQALDKA</sequence>
<organism evidence="5 6">
    <name type="scientific">Maricaulis salignorans</name>
    <dbReference type="NCBI Taxonomy" id="144026"/>
    <lineage>
        <taxon>Bacteria</taxon>
        <taxon>Pseudomonadati</taxon>
        <taxon>Pseudomonadota</taxon>
        <taxon>Alphaproteobacteria</taxon>
        <taxon>Maricaulales</taxon>
        <taxon>Maricaulaceae</taxon>
        <taxon>Maricaulis</taxon>
    </lineage>
</organism>
<feature type="modified residue" description="N6-(pyridoxal phosphate)lysine" evidence="3">
    <location>
        <position position="243"/>
    </location>
</feature>
<dbReference type="InterPro" id="IPR015422">
    <property type="entry name" value="PyrdxlP-dep_Trfase_small"/>
</dbReference>
<dbReference type="PROSITE" id="PS00868">
    <property type="entry name" value="CYS_MET_METAB_PP"/>
    <property type="match status" value="1"/>
</dbReference>
<comment type="similarity">
    <text evidence="4">Belongs to the trans-sulfuration enzymes family.</text>
</comment>
<keyword evidence="6" id="KW-1185">Reference proteome</keyword>
<dbReference type="STRING" id="144026.SAMN04488568_11418"/>
<dbReference type="RefSeq" id="WP_091770719.1">
    <property type="nucleotide sequence ID" value="NZ_FNHG01000014.1"/>
</dbReference>
<dbReference type="InterPro" id="IPR054542">
    <property type="entry name" value="Cys_met_metab_PP"/>
</dbReference>
<dbReference type="Pfam" id="PF01053">
    <property type="entry name" value="Cys_Met_Meta_PP"/>
    <property type="match status" value="1"/>
</dbReference>
<evidence type="ECO:0000256" key="2">
    <source>
        <dbReference type="ARBA" id="ARBA00022898"/>
    </source>
</evidence>
<dbReference type="AlphaFoldDB" id="A0A1G9U727"/>
<dbReference type="NCBIfam" id="NF005455">
    <property type="entry name" value="PRK07049.1"/>
    <property type="match status" value="1"/>
</dbReference>
<dbReference type="CDD" id="cd00614">
    <property type="entry name" value="CGS_like"/>
    <property type="match status" value="1"/>
</dbReference>
<dbReference type="PANTHER" id="PTHR11808">
    <property type="entry name" value="TRANS-SULFURATION ENZYME FAMILY MEMBER"/>
    <property type="match status" value="1"/>
</dbReference>
<evidence type="ECO:0000256" key="3">
    <source>
        <dbReference type="PIRSR" id="PIRSR001434-2"/>
    </source>
</evidence>
<dbReference type="OrthoDB" id="9790858at2"/>
<dbReference type="InterPro" id="IPR000277">
    <property type="entry name" value="Cys/Met-Metab_PyrdxlP-dep_enz"/>
</dbReference>
<dbReference type="Gene3D" id="3.90.1150.10">
    <property type="entry name" value="Aspartate Aminotransferase, domain 1"/>
    <property type="match status" value="1"/>
</dbReference>
<dbReference type="EMBL" id="FNHG01000014">
    <property type="protein sequence ID" value="SDM55642.1"/>
    <property type="molecule type" value="Genomic_DNA"/>
</dbReference>
<keyword evidence="2 3" id="KW-0663">Pyridoxal phosphate</keyword>
<protein>
    <submittedName>
        <fullName evidence="5">Cystathionine gamma-synthase</fullName>
    </submittedName>
</protein>
<evidence type="ECO:0000313" key="6">
    <source>
        <dbReference type="Proteomes" id="UP000199759"/>
    </source>
</evidence>
<dbReference type="GO" id="GO:0016846">
    <property type="term" value="F:carbon-sulfur lyase activity"/>
    <property type="evidence" value="ECO:0007669"/>
    <property type="project" value="TreeGrafter"/>
</dbReference>
<comment type="cofactor">
    <cofactor evidence="1 4">
        <name>pyridoxal 5'-phosphate</name>
        <dbReference type="ChEBI" id="CHEBI:597326"/>
    </cofactor>
</comment>
<dbReference type="InterPro" id="IPR015424">
    <property type="entry name" value="PyrdxlP-dep_Trfase"/>
</dbReference>
<proteinExistence type="inferred from homology"/>
<dbReference type="PANTHER" id="PTHR11808:SF86">
    <property type="entry name" value="METHIONINE GAMMA-LYASE"/>
    <property type="match status" value="1"/>
</dbReference>
<dbReference type="Proteomes" id="UP000199759">
    <property type="component" value="Unassembled WGS sequence"/>
</dbReference>
<dbReference type="PIRSF" id="PIRSF001434">
    <property type="entry name" value="CGS"/>
    <property type="match status" value="1"/>
</dbReference>
<evidence type="ECO:0000313" key="5">
    <source>
        <dbReference type="EMBL" id="SDM55642.1"/>
    </source>
</evidence>
<dbReference type="InterPro" id="IPR015421">
    <property type="entry name" value="PyrdxlP-dep_Trfase_major"/>
</dbReference>
<evidence type="ECO:0000256" key="4">
    <source>
        <dbReference type="RuleBase" id="RU362118"/>
    </source>
</evidence>
<dbReference type="FunFam" id="3.40.640.10:FF:000046">
    <property type="entry name" value="Cystathionine gamma-lyase"/>
    <property type="match status" value="1"/>
</dbReference>
<accession>A0A1G9U727</accession>
<dbReference type="SUPFAM" id="SSF53383">
    <property type="entry name" value="PLP-dependent transferases"/>
    <property type="match status" value="1"/>
</dbReference>
<name>A0A1G9U727_9PROT</name>
<gene>
    <name evidence="5" type="ORF">SAMN04488568_11418</name>
</gene>
<dbReference type="GO" id="GO:0019346">
    <property type="term" value="P:transsulfuration"/>
    <property type="evidence" value="ECO:0007669"/>
    <property type="project" value="InterPro"/>
</dbReference>
<evidence type="ECO:0000256" key="1">
    <source>
        <dbReference type="ARBA" id="ARBA00001933"/>
    </source>
</evidence>
<dbReference type="GO" id="GO:0030170">
    <property type="term" value="F:pyridoxal phosphate binding"/>
    <property type="evidence" value="ECO:0007669"/>
    <property type="project" value="InterPro"/>
</dbReference>